<dbReference type="GO" id="GO:0019417">
    <property type="term" value="P:sulfur oxidation"/>
    <property type="evidence" value="ECO:0007669"/>
    <property type="project" value="InterPro"/>
</dbReference>
<dbReference type="GO" id="GO:0020037">
    <property type="term" value="F:heme binding"/>
    <property type="evidence" value="ECO:0007669"/>
    <property type="project" value="InterPro"/>
</dbReference>
<dbReference type="InterPro" id="IPR025710">
    <property type="entry name" value="SoxA"/>
</dbReference>
<evidence type="ECO:0000256" key="20">
    <source>
        <dbReference type="SAM" id="SignalP"/>
    </source>
</evidence>
<feature type="domain" description="Cytochrome c" evidence="21">
    <location>
        <begin position="195"/>
        <end position="293"/>
    </location>
</feature>
<evidence type="ECO:0000256" key="14">
    <source>
        <dbReference type="ARBA" id="ARBA00030174"/>
    </source>
</evidence>
<evidence type="ECO:0000256" key="4">
    <source>
        <dbReference type="ARBA" id="ARBA00019364"/>
    </source>
</evidence>
<evidence type="ECO:0000259" key="21">
    <source>
        <dbReference type="Pfam" id="PF21342"/>
    </source>
</evidence>
<dbReference type="GO" id="GO:0042597">
    <property type="term" value="C:periplasmic space"/>
    <property type="evidence" value="ECO:0007669"/>
    <property type="project" value="UniProtKB-SubCell"/>
</dbReference>
<comment type="subcellular location">
    <subcellularLocation>
        <location evidence="1">Periplasm</location>
    </subcellularLocation>
</comment>
<evidence type="ECO:0000313" key="22">
    <source>
        <dbReference type="EMBL" id="OOG23413.1"/>
    </source>
</evidence>
<evidence type="ECO:0000256" key="3">
    <source>
        <dbReference type="ARBA" id="ARBA00012408"/>
    </source>
</evidence>
<dbReference type="GO" id="GO:0046872">
    <property type="term" value="F:metal ion binding"/>
    <property type="evidence" value="ECO:0007669"/>
    <property type="project" value="UniProtKB-KW"/>
</dbReference>
<comment type="similarity">
    <text evidence="13">Belongs to the SoxA family.</text>
</comment>
<keyword evidence="23" id="KW-1185">Reference proteome</keyword>
<dbReference type="Proteomes" id="UP000189462">
    <property type="component" value="Unassembled WGS sequence"/>
</dbReference>
<keyword evidence="6" id="KW-0349">Heme</keyword>
<feature type="signal peptide" evidence="20">
    <location>
        <begin position="1"/>
        <end position="19"/>
    </location>
</feature>
<evidence type="ECO:0000256" key="7">
    <source>
        <dbReference type="ARBA" id="ARBA00022679"/>
    </source>
</evidence>
<dbReference type="Pfam" id="PF21342">
    <property type="entry name" value="SoxA-TsdA_cyt-c"/>
    <property type="match status" value="2"/>
</dbReference>
<protein>
    <recommendedName>
        <fullName evidence="4">L-cysteine S-thiosulfotransferase subunit SoxA</fullName>
        <ecNumber evidence="3">2.8.5.2</ecNumber>
    </recommendedName>
    <alternativeName>
        <fullName evidence="16">Protein SoxA</fullName>
    </alternativeName>
    <alternativeName>
        <fullName evidence="17">SoxAX cytochrome complex subunit A</fullName>
    </alternativeName>
    <alternativeName>
        <fullName evidence="15">Sulfur oxidizing protein A</fullName>
    </alternativeName>
    <alternativeName>
        <fullName evidence="14">Thiosulfate-oxidizing multienzyme system protein SoxA</fullName>
    </alternativeName>
</protein>
<evidence type="ECO:0000256" key="17">
    <source>
        <dbReference type="ARBA" id="ARBA00032318"/>
    </source>
</evidence>
<accession>A0A1V3NEQ6</accession>
<evidence type="ECO:0000313" key="23">
    <source>
        <dbReference type="Proteomes" id="UP000189462"/>
    </source>
</evidence>
<evidence type="ECO:0000256" key="10">
    <source>
        <dbReference type="ARBA" id="ARBA00022764"/>
    </source>
</evidence>
<feature type="chain" id="PRO_5012166202" description="L-cysteine S-thiosulfotransferase subunit SoxA" evidence="20">
    <location>
        <begin position="20"/>
        <end position="299"/>
    </location>
</feature>
<dbReference type="EC" id="2.8.5.2" evidence="3"/>
<evidence type="ECO:0000256" key="12">
    <source>
        <dbReference type="ARBA" id="ARBA00023004"/>
    </source>
</evidence>
<dbReference type="GO" id="GO:0009055">
    <property type="term" value="F:electron transfer activity"/>
    <property type="evidence" value="ECO:0007669"/>
    <property type="project" value="InterPro"/>
</dbReference>
<comment type="subunit">
    <text evidence="2">Heterodimer of SoxA and SoxX.</text>
</comment>
<dbReference type="NCBIfam" id="TIGR04484">
    <property type="entry name" value="thiosulf_SoxA"/>
    <property type="match status" value="1"/>
</dbReference>
<evidence type="ECO:0000256" key="8">
    <source>
        <dbReference type="ARBA" id="ARBA00022723"/>
    </source>
</evidence>
<keyword evidence="5" id="KW-0813">Transport</keyword>
<evidence type="ECO:0000256" key="18">
    <source>
        <dbReference type="ARBA" id="ARBA00048077"/>
    </source>
</evidence>
<keyword evidence="8" id="KW-0479">Metal-binding</keyword>
<comment type="catalytic activity">
    <reaction evidence="18">
        <text>L-cysteinyl-[SoxY protein] + thiosulfate + 2 Fe(III)-[cytochrome c] = S-sulfosulfanyl-L-cysteinyl-[SoxY protein] + 2 Fe(II)-[cytochrome c] + 2 H(+)</text>
        <dbReference type="Rhea" id="RHEA:56720"/>
        <dbReference type="Rhea" id="RHEA-COMP:10350"/>
        <dbReference type="Rhea" id="RHEA-COMP:14328"/>
        <dbReference type="Rhea" id="RHEA-COMP:14399"/>
        <dbReference type="Rhea" id="RHEA-COMP:14691"/>
        <dbReference type="ChEBI" id="CHEBI:15378"/>
        <dbReference type="ChEBI" id="CHEBI:29033"/>
        <dbReference type="ChEBI" id="CHEBI:29034"/>
        <dbReference type="ChEBI" id="CHEBI:29950"/>
        <dbReference type="ChEBI" id="CHEBI:33542"/>
        <dbReference type="ChEBI" id="CHEBI:139321"/>
        <dbReference type="EC" id="2.8.5.2"/>
    </reaction>
</comment>
<evidence type="ECO:0000256" key="9">
    <source>
        <dbReference type="ARBA" id="ARBA00022729"/>
    </source>
</evidence>
<dbReference type="SUPFAM" id="SSF46626">
    <property type="entry name" value="Cytochrome c"/>
    <property type="match status" value="2"/>
</dbReference>
<reference evidence="22 23" key="1">
    <citation type="submission" date="2017-02" db="EMBL/GenBank/DDBJ databases">
        <title>Genomic diversity within the haloalkaliphilic genus Thioalkalivibrio.</title>
        <authorList>
            <person name="Ahn A.-C."/>
            <person name="Meier-Kolthoff J."/>
            <person name="Overmars L."/>
            <person name="Richter M."/>
            <person name="Woyke T."/>
            <person name="Sorokin D.Y."/>
            <person name="Muyzer G."/>
        </authorList>
    </citation>
    <scope>NUCLEOTIDE SEQUENCE [LARGE SCALE GENOMIC DNA]</scope>
    <source>
        <strain evidence="22 23">ALJD</strain>
    </source>
</reference>
<dbReference type="GO" id="GO:0070069">
    <property type="term" value="C:cytochrome complex"/>
    <property type="evidence" value="ECO:0007669"/>
    <property type="project" value="InterPro"/>
</dbReference>
<feature type="domain" description="Cytochrome c" evidence="21">
    <location>
        <begin position="96"/>
        <end position="180"/>
    </location>
</feature>
<evidence type="ECO:0000256" key="16">
    <source>
        <dbReference type="ARBA" id="ARBA00032236"/>
    </source>
</evidence>
<keyword evidence="10" id="KW-0574">Periplasm</keyword>
<sequence length="299" mass="33339">MGGVLAAIALAAGAGTVAAQQGGAQEYVPFDDIDPTLGYRADMEFSGTVRYWKDEETLRQYLSWVGDPENEWKLNYKHRDLEYDDLHGGHFYLEEGEEAFRKLSERHPEFPRCVGWGETDLVGAATRYPRHDSETNTIVTLESRIEHCAKAIAEQEIPQGSPGNTRLALYVKSLSHGMPINMEIGQPELRMAYERGKGLFYRKVGQFNFACATCHSPGTPVMGQRLRGQVSTTPFAFAAHFPTYRSARGTVETLQTRIGLCSRQMRVMPLRPGDPAYVDLEVFLTALSNGYPIVSPGVR</sequence>
<evidence type="ECO:0000256" key="19">
    <source>
        <dbReference type="ARBA" id="ARBA00048423"/>
    </source>
</evidence>
<comment type="caution">
    <text evidence="22">The sequence shown here is derived from an EMBL/GenBank/DDBJ whole genome shotgun (WGS) entry which is preliminary data.</text>
</comment>
<dbReference type="STRING" id="108003.B1C78_11365"/>
<dbReference type="GO" id="GO:0016740">
    <property type="term" value="F:transferase activity"/>
    <property type="evidence" value="ECO:0007669"/>
    <property type="project" value="UniProtKB-KW"/>
</dbReference>
<keyword evidence="12" id="KW-0408">Iron</keyword>
<dbReference type="GO" id="GO:0016669">
    <property type="term" value="F:oxidoreductase activity, acting on a sulfur group of donors, cytochrome as acceptor"/>
    <property type="evidence" value="ECO:0007669"/>
    <property type="project" value="InterPro"/>
</dbReference>
<comment type="catalytic activity">
    <reaction evidence="19">
        <text>S-sulfanyl-L-cysteinyl-[SoxY protein] + thiosulfate + 2 Fe(III)-[cytochrome c] = S-(2-sulfodisulfanyl)-L-cysteinyl-[SoxY protein] + 2 Fe(II)-[cytochrome c] + 2 H(+)</text>
        <dbReference type="Rhea" id="RHEA:51224"/>
        <dbReference type="Rhea" id="RHEA-COMP:10350"/>
        <dbReference type="Rhea" id="RHEA-COMP:14399"/>
        <dbReference type="Rhea" id="RHEA-COMP:14689"/>
        <dbReference type="Rhea" id="RHEA-COMP:14690"/>
        <dbReference type="ChEBI" id="CHEBI:15378"/>
        <dbReference type="ChEBI" id="CHEBI:29033"/>
        <dbReference type="ChEBI" id="CHEBI:29034"/>
        <dbReference type="ChEBI" id="CHEBI:33542"/>
        <dbReference type="ChEBI" id="CHEBI:61963"/>
        <dbReference type="ChEBI" id="CHEBI:140664"/>
        <dbReference type="EC" id="2.8.5.2"/>
    </reaction>
</comment>
<keyword evidence="7" id="KW-0808">Transferase</keyword>
<evidence type="ECO:0000256" key="2">
    <source>
        <dbReference type="ARBA" id="ARBA00011530"/>
    </source>
</evidence>
<evidence type="ECO:0000256" key="13">
    <source>
        <dbReference type="ARBA" id="ARBA00025746"/>
    </source>
</evidence>
<keyword evidence="11" id="KW-0249">Electron transport</keyword>
<evidence type="ECO:0000256" key="6">
    <source>
        <dbReference type="ARBA" id="ARBA00022617"/>
    </source>
</evidence>
<dbReference type="Gene3D" id="1.10.760.10">
    <property type="entry name" value="Cytochrome c-like domain"/>
    <property type="match status" value="2"/>
</dbReference>
<dbReference type="AlphaFoldDB" id="A0A1V3NEQ6"/>
<organism evidence="22 23">
    <name type="scientific">Thioalkalivibrio denitrificans</name>
    <dbReference type="NCBI Taxonomy" id="108003"/>
    <lineage>
        <taxon>Bacteria</taxon>
        <taxon>Pseudomonadati</taxon>
        <taxon>Pseudomonadota</taxon>
        <taxon>Gammaproteobacteria</taxon>
        <taxon>Chromatiales</taxon>
        <taxon>Ectothiorhodospiraceae</taxon>
        <taxon>Thioalkalivibrio</taxon>
    </lineage>
</organism>
<gene>
    <name evidence="22" type="ORF">B1C78_11365</name>
</gene>
<dbReference type="InterPro" id="IPR009056">
    <property type="entry name" value="Cyt_c-like_dom"/>
</dbReference>
<evidence type="ECO:0000256" key="5">
    <source>
        <dbReference type="ARBA" id="ARBA00022448"/>
    </source>
</evidence>
<name>A0A1V3NEQ6_9GAMM</name>
<proteinExistence type="inferred from homology"/>
<evidence type="ECO:0000256" key="15">
    <source>
        <dbReference type="ARBA" id="ARBA00030833"/>
    </source>
</evidence>
<evidence type="ECO:0000256" key="11">
    <source>
        <dbReference type="ARBA" id="ARBA00022982"/>
    </source>
</evidence>
<keyword evidence="9 20" id="KW-0732">Signal</keyword>
<dbReference type="EMBL" id="MVBK01000065">
    <property type="protein sequence ID" value="OOG23413.1"/>
    <property type="molecule type" value="Genomic_DNA"/>
</dbReference>
<evidence type="ECO:0000256" key="1">
    <source>
        <dbReference type="ARBA" id="ARBA00004418"/>
    </source>
</evidence>
<dbReference type="InterPro" id="IPR036909">
    <property type="entry name" value="Cyt_c-like_dom_sf"/>
</dbReference>